<dbReference type="InterPro" id="IPR002828">
    <property type="entry name" value="SurE-like_Pase/nucleotidase"/>
</dbReference>
<keyword evidence="6" id="KW-1185">Reference proteome</keyword>
<dbReference type="SUPFAM" id="SSF64167">
    <property type="entry name" value="SurE-like"/>
    <property type="match status" value="1"/>
</dbReference>
<organism evidence="5 6">
    <name type="scientific">Rubroshorea leprosula</name>
    <dbReference type="NCBI Taxonomy" id="152421"/>
    <lineage>
        <taxon>Eukaryota</taxon>
        <taxon>Viridiplantae</taxon>
        <taxon>Streptophyta</taxon>
        <taxon>Embryophyta</taxon>
        <taxon>Tracheophyta</taxon>
        <taxon>Spermatophyta</taxon>
        <taxon>Magnoliopsida</taxon>
        <taxon>eudicotyledons</taxon>
        <taxon>Gunneridae</taxon>
        <taxon>Pentapetalae</taxon>
        <taxon>rosids</taxon>
        <taxon>malvids</taxon>
        <taxon>Malvales</taxon>
        <taxon>Dipterocarpaceae</taxon>
        <taxon>Rubroshorea</taxon>
    </lineage>
</organism>
<dbReference type="Gene3D" id="3.40.1210.10">
    <property type="entry name" value="Survival protein SurE-like phosphatase/nucleotidase"/>
    <property type="match status" value="1"/>
</dbReference>
<dbReference type="Pfam" id="PF01975">
    <property type="entry name" value="SurE"/>
    <property type="match status" value="1"/>
</dbReference>
<comment type="caution">
    <text evidence="5">The sequence shown here is derived from an EMBL/GenBank/DDBJ whole genome shotgun (WGS) entry which is preliminary data.</text>
</comment>
<keyword evidence="2" id="KW-0479">Metal-binding</keyword>
<evidence type="ECO:0000259" key="4">
    <source>
        <dbReference type="Pfam" id="PF01975"/>
    </source>
</evidence>
<evidence type="ECO:0000256" key="2">
    <source>
        <dbReference type="ARBA" id="ARBA00022723"/>
    </source>
</evidence>
<dbReference type="GO" id="GO:0005829">
    <property type="term" value="C:cytosol"/>
    <property type="evidence" value="ECO:0007669"/>
    <property type="project" value="TreeGrafter"/>
</dbReference>
<dbReference type="InterPro" id="IPR036523">
    <property type="entry name" value="SurE-like_sf"/>
</dbReference>
<evidence type="ECO:0000313" key="6">
    <source>
        <dbReference type="Proteomes" id="UP001054252"/>
    </source>
</evidence>
<evidence type="ECO:0000256" key="3">
    <source>
        <dbReference type="ARBA" id="ARBA00022801"/>
    </source>
</evidence>
<comment type="similarity">
    <text evidence="1">Belongs to the SurE nucleotidase family.</text>
</comment>
<dbReference type="Proteomes" id="UP001054252">
    <property type="component" value="Unassembled WGS sequence"/>
</dbReference>
<gene>
    <name evidence="5" type="ORF">SLEP1_g29833</name>
</gene>
<dbReference type="EMBL" id="BPVZ01000053">
    <property type="protein sequence ID" value="GKV19598.1"/>
    <property type="molecule type" value="Genomic_DNA"/>
</dbReference>
<dbReference type="AlphaFoldDB" id="A0AAV5JY75"/>
<name>A0AAV5JY75_9ROSI</name>
<dbReference type="PANTHER" id="PTHR30457:SF0">
    <property type="entry name" value="PHOSPHATASE, PUTATIVE (AFU_ORTHOLOGUE AFUA_4G01070)-RELATED"/>
    <property type="match status" value="1"/>
</dbReference>
<keyword evidence="3" id="KW-0378">Hydrolase</keyword>
<feature type="domain" description="Survival protein SurE-like phosphatase/nucleotidase" evidence="4">
    <location>
        <begin position="16"/>
        <end position="51"/>
    </location>
</feature>
<sequence>MANSIDVNASDQFPTILVTNDDGIDAPGLRSLVRVLVSANRYRVLVCAPGSRIVLRSDRRSDLLDVE</sequence>
<dbReference type="GO" id="GO:0046872">
    <property type="term" value="F:metal ion binding"/>
    <property type="evidence" value="ECO:0007669"/>
    <property type="project" value="UniProtKB-KW"/>
</dbReference>
<dbReference type="InterPro" id="IPR030048">
    <property type="entry name" value="SurE"/>
</dbReference>
<reference evidence="5 6" key="1">
    <citation type="journal article" date="2021" name="Commun. Biol.">
        <title>The genome of Shorea leprosula (Dipterocarpaceae) highlights the ecological relevance of drought in aseasonal tropical rainforests.</title>
        <authorList>
            <person name="Ng K.K.S."/>
            <person name="Kobayashi M.J."/>
            <person name="Fawcett J.A."/>
            <person name="Hatakeyama M."/>
            <person name="Paape T."/>
            <person name="Ng C.H."/>
            <person name="Ang C.C."/>
            <person name="Tnah L.H."/>
            <person name="Lee C.T."/>
            <person name="Nishiyama T."/>
            <person name="Sese J."/>
            <person name="O'Brien M.J."/>
            <person name="Copetti D."/>
            <person name="Mohd Noor M.I."/>
            <person name="Ong R.C."/>
            <person name="Putra M."/>
            <person name="Sireger I.Z."/>
            <person name="Indrioko S."/>
            <person name="Kosugi Y."/>
            <person name="Izuno A."/>
            <person name="Isagi Y."/>
            <person name="Lee S.L."/>
            <person name="Shimizu K.K."/>
        </authorList>
    </citation>
    <scope>NUCLEOTIDE SEQUENCE [LARGE SCALE GENOMIC DNA]</scope>
    <source>
        <strain evidence="5">214</strain>
    </source>
</reference>
<evidence type="ECO:0000256" key="1">
    <source>
        <dbReference type="ARBA" id="ARBA00011062"/>
    </source>
</evidence>
<accession>A0AAV5JY75</accession>
<dbReference type="GO" id="GO:0008252">
    <property type="term" value="F:nucleotidase activity"/>
    <property type="evidence" value="ECO:0007669"/>
    <property type="project" value="InterPro"/>
</dbReference>
<evidence type="ECO:0000313" key="5">
    <source>
        <dbReference type="EMBL" id="GKV19598.1"/>
    </source>
</evidence>
<proteinExistence type="inferred from homology"/>
<dbReference type="PANTHER" id="PTHR30457">
    <property type="entry name" value="5'-NUCLEOTIDASE SURE"/>
    <property type="match status" value="1"/>
</dbReference>
<protein>
    <recommendedName>
        <fullName evidence="4">Survival protein SurE-like phosphatase/nucleotidase domain-containing protein</fullName>
    </recommendedName>
</protein>